<keyword evidence="10" id="KW-0560">Oxidoreductase</keyword>
<dbReference type="CDD" id="cd02111">
    <property type="entry name" value="eukary_SO_Moco"/>
    <property type="match status" value="1"/>
</dbReference>
<dbReference type="PROSITE" id="PS00191">
    <property type="entry name" value="CYTOCHROME_B5_1"/>
    <property type="match status" value="1"/>
</dbReference>
<dbReference type="InterPro" id="IPR018506">
    <property type="entry name" value="Cyt_B5_heme-BS"/>
</dbReference>
<dbReference type="EC" id="1.8.3.1" evidence="6"/>
<reference evidence="18" key="3">
    <citation type="submission" date="2025-09" db="UniProtKB">
        <authorList>
            <consortium name="Ensembl"/>
        </authorList>
    </citation>
    <scope>IDENTIFICATION</scope>
</reference>
<dbReference type="GO" id="GO:0043546">
    <property type="term" value="F:molybdopterin cofactor binding"/>
    <property type="evidence" value="ECO:0007669"/>
    <property type="project" value="TreeGrafter"/>
</dbReference>
<dbReference type="GO" id="GO:0005758">
    <property type="term" value="C:mitochondrial intermembrane space"/>
    <property type="evidence" value="ECO:0007669"/>
    <property type="project" value="UniProtKB-SubCell"/>
</dbReference>
<sequence length="698" mass="76317">MRCARRLSLSERPLDWRREPQTRRGRRSEAKRSLTLVGTGSRRARVLPISRSTHSDSSAGKGRVATVSSSSSSSYTTTVTTTIPPHMRDRSAARPLNWPPRSPPRNLAAQPPKRKAPTLIASMLFLRQCGRLARLGLLRTPRFQSLQDLASPLSVCASGLRSRRSSGSDSGRHRSEPHGHEHTFSWKHLLAGLLAGSGAVLSYGLYQNQAEKAATPVESKGGSPSLPVYTQEEVAKHCSLAEGVWVTYKGGVYDITEFVALHPGGEKILLAAGGALEPFWALYAVHNQGHVLEILSEYKVGELSPEEREQADSATDPYADDPPRHPALRVNSQKPFNAEPPSEILTDTYITPSAFFFKRNHLPVPRVDPGTYRLEIQGLPKGPVSLSLADLKSNFPKHTVTATLQCAGNRRLEMNQVKQVKGLNWGIAAISNATWAGARLRDVLLEAGYKPGSKFQHVQFEGLDHDVTGTTYGASIPIRKAMSEEGDVLLAYEMNGEELPRDHGYPVRVVVPGTVGARNVKWLAKIVVSEEESSSHWQQNDYKGFSPGTDWDTVDYKSAPAIQELPVQSAITQPAQGSTVSCSKGELTVKGYAWSGGGREVIRVDVSLDGGKTWNVATLGGAEEGQEAATSPPPGRAWAWKLWELTVPLPAETQELEIVCKAVDNSYNVQPDTMAPVWNLRGVLSNAWHRVKVTVRKD</sequence>
<evidence type="ECO:0000256" key="2">
    <source>
        <dbReference type="ARBA" id="ARBA00001970"/>
    </source>
</evidence>
<evidence type="ECO:0000256" key="14">
    <source>
        <dbReference type="ARBA" id="ARBA00049078"/>
    </source>
</evidence>
<evidence type="ECO:0000256" key="11">
    <source>
        <dbReference type="ARBA" id="ARBA00023004"/>
    </source>
</evidence>
<evidence type="ECO:0000256" key="10">
    <source>
        <dbReference type="ARBA" id="ARBA00023002"/>
    </source>
</evidence>
<dbReference type="SUPFAM" id="SSF81296">
    <property type="entry name" value="E set domains"/>
    <property type="match status" value="1"/>
</dbReference>
<dbReference type="FunFam" id="3.90.420.10:FF:000002">
    <property type="entry name" value="sulfite oxidase, mitochondrial"/>
    <property type="match status" value="1"/>
</dbReference>
<comment type="pathway">
    <text evidence="5">Energy metabolism; sulfur metabolism.</text>
</comment>
<protein>
    <recommendedName>
        <fullName evidence="15">Sulfite oxidase</fullName>
        <ecNumber evidence="6">1.8.3.1</ecNumber>
    </recommendedName>
</protein>
<dbReference type="GO" id="GO:0007399">
    <property type="term" value="P:nervous system development"/>
    <property type="evidence" value="ECO:0007669"/>
    <property type="project" value="UniProtKB-ARBA"/>
</dbReference>
<keyword evidence="19" id="KW-1185">Reference proteome</keyword>
<dbReference type="RefSeq" id="XP_029103807.1">
    <property type="nucleotide sequence ID" value="XM_029247974.1"/>
</dbReference>
<evidence type="ECO:0000256" key="1">
    <source>
        <dbReference type="ARBA" id="ARBA00001924"/>
    </source>
</evidence>
<feature type="region of interest" description="Disordered" evidence="16">
    <location>
        <begin position="160"/>
        <end position="180"/>
    </location>
</feature>
<keyword evidence="12" id="KW-0496">Mitochondrion</keyword>
<dbReference type="Proteomes" id="UP000694397">
    <property type="component" value="Chromosome 22"/>
</dbReference>
<dbReference type="InterPro" id="IPR036400">
    <property type="entry name" value="Cyt_B5-like_heme/steroid_sf"/>
</dbReference>
<dbReference type="Ensembl" id="ENSSFOT00015042062.1">
    <property type="protein sequence ID" value="ENSSFOP00015067664.1"/>
    <property type="gene ID" value="ENSSFOG00015032568.1"/>
</dbReference>
<feature type="compositionally biased region" description="Low complexity" evidence="16">
    <location>
        <begin position="66"/>
        <end position="82"/>
    </location>
</feature>
<dbReference type="SMART" id="SM01117">
    <property type="entry name" value="Cyt-b5"/>
    <property type="match status" value="1"/>
</dbReference>
<evidence type="ECO:0000313" key="19">
    <source>
        <dbReference type="Proteomes" id="UP000694397"/>
    </source>
</evidence>
<dbReference type="AlphaFoldDB" id="A0A8C9W044"/>
<feature type="domain" description="Cytochrome b5 heme-binding" evidence="17">
    <location>
        <begin position="226"/>
        <end position="304"/>
    </location>
</feature>
<keyword evidence="9" id="KW-0479">Metal-binding</keyword>
<name>A0A8C9W044_SCLFO</name>
<dbReference type="InterPro" id="IPR005066">
    <property type="entry name" value="MoCF_OxRdtse_dimer"/>
</dbReference>
<comment type="cofactor">
    <cofactor evidence="2">
        <name>heme b</name>
        <dbReference type="ChEBI" id="CHEBI:60344"/>
    </cofactor>
</comment>
<dbReference type="GeneTree" id="ENSGT00390000003749"/>
<dbReference type="Gene3D" id="3.10.120.10">
    <property type="entry name" value="Cytochrome b5-like heme/steroid binding domain"/>
    <property type="match status" value="1"/>
</dbReference>
<evidence type="ECO:0000256" key="8">
    <source>
        <dbReference type="ARBA" id="ARBA00022617"/>
    </source>
</evidence>
<dbReference type="Gene3D" id="2.60.40.650">
    <property type="match status" value="1"/>
</dbReference>
<feature type="compositionally biased region" description="Basic and acidic residues" evidence="16">
    <location>
        <begin position="170"/>
        <end position="180"/>
    </location>
</feature>
<dbReference type="GO" id="GO:0006790">
    <property type="term" value="P:sulfur compound metabolic process"/>
    <property type="evidence" value="ECO:0007669"/>
    <property type="project" value="UniProtKB-UniPathway"/>
</dbReference>
<dbReference type="FunFam" id="3.10.120.10:FF:000007">
    <property type="entry name" value="Sulfite oxidase, mitochondrial"/>
    <property type="match status" value="1"/>
</dbReference>
<dbReference type="PROSITE" id="PS50255">
    <property type="entry name" value="CYTOCHROME_B5_2"/>
    <property type="match status" value="1"/>
</dbReference>
<comment type="catalytic activity">
    <reaction evidence="14">
        <text>sulfite + O2 + H2O = sulfate + H2O2</text>
        <dbReference type="Rhea" id="RHEA:24600"/>
        <dbReference type="ChEBI" id="CHEBI:15377"/>
        <dbReference type="ChEBI" id="CHEBI:15379"/>
        <dbReference type="ChEBI" id="CHEBI:16189"/>
        <dbReference type="ChEBI" id="CHEBI:16240"/>
        <dbReference type="ChEBI" id="CHEBI:17359"/>
        <dbReference type="EC" id="1.8.3.1"/>
    </reaction>
    <physiologicalReaction direction="left-to-right" evidence="14">
        <dbReference type="Rhea" id="RHEA:24601"/>
    </physiologicalReaction>
</comment>
<proteinExistence type="predicted"/>
<evidence type="ECO:0000256" key="3">
    <source>
        <dbReference type="ARBA" id="ARBA00004569"/>
    </source>
</evidence>
<reference evidence="18" key="2">
    <citation type="submission" date="2025-08" db="UniProtKB">
        <authorList>
            <consortium name="Ensembl"/>
        </authorList>
    </citation>
    <scope>IDENTIFICATION</scope>
</reference>
<keyword evidence="7" id="KW-0500">Molybdenum</keyword>
<dbReference type="UniPathway" id="UPA00096"/>
<dbReference type="PRINTS" id="PR00363">
    <property type="entry name" value="CYTOCHROMEB5"/>
</dbReference>
<keyword evidence="11" id="KW-0408">Iron</keyword>
<evidence type="ECO:0000259" key="17">
    <source>
        <dbReference type="PROSITE" id="PS50255"/>
    </source>
</evidence>
<dbReference type="InterPro" id="IPR000572">
    <property type="entry name" value="OxRdtase_Mopterin-bd_dom"/>
</dbReference>
<dbReference type="InterPro" id="IPR001199">
    <property type="entry name" value="Cyt_B5-like_heme/steroid-bd"/>
</dbReference>
<evidence type="ECO:0000313" key="18">
    <source>
        <dbReference type="Ensembl" id="ENSSFOP00015067664.1"/>
    </source>
</evidence>
<evidence type="ECO:0000256" key="13">
    <source>
        <dbReference type="ARBA" id="ARBA00033734"/>
    </source>
</evidence>
<dbReference type="Gene3D" id="3.90.420.10">
    <property type="entry name" value="Oxidoreductase, molybdopterin-binding domain"/>
    <property type="match status" value="1"/>
</dbReference>
<evidence type="ECO:0000256" key="16">
    <source>
        <dbReference type="SAM" id="MobiDB-lite"/>
    </source>
</evidence>
<dbReference type="Pfam" id="PF00174">
    <property type="entry name" value="Oxidored_molyb"/>
    <property type="match status" value="1"/>
</dbReference>
<evidence type="ECO:0000256" key="12">
    <source>
        <dbReference type="ARBA" id="ARBA00023128"/>
    </source>
</evidence>
<accession>A0A8C9W044</accession>
<organism evidence="18 19">
    <name type="scientific">Scleropages formosus</name>
    <name type="common">Asian bonytongue</name>
    <name type="synonym">Osteoglossum formosum</name>
    <dbReference type="NCBI Taxonomy" id="113540"/>
    <lineage>
        <taxon>Eukaryota</taxon>
        <taxon>Metazoa</taxon>
        <taxon>Chordata</taxon>
        <taxon>Craniata</taxon>
        <taxon>Vertebrata</taxon>
        <taxon>Euteleostomi</taxon>
        <taxon>Actinopterygii</taxon>
        <taxon>Neopterygii</taxon>
        <taxon>Teleostei</taxon>
        <taxon>Osteoglossocephala</taxon>
        <taxon>Osteoglossomorpha</taxon>
        <taxon>Osteoglossiformes</taxon>
        <taxon>Osteoglossidae</taxon>
        <taxon>Scleropages</taxon>
    </lineage>
</organism>
<evidence type="ECO:0000256" key="7">
    <source>
        <dbReference type="ARBA" id="ARBA00022505"/>
    </source>
</evidence>
<evidence type="ECO:0000256" key="6">
    <source>
        <dbReference type="ARBA" id="ARBA00012505"/>
    </source>
</evidence>
<dbReference type="InterPro" id="IPR036374">
    <property type="entry name" value="OxRdtase_Mopterin-bd_sf"/>
</dbReference>
<comment type="cofactor">
    <cofactor evidence="1">
        <name>Mo-molybdopterin</name>
        <dbReference type="ChEBI" id="CHEBI:71302"/>
    </cofactor>
</comment>
<feature type="compositionally biased region" description="Basic and acidic residues" evidence="16">
    <location>
        <begin position="16"/>
        <end position="32"/>
    </location>
</feature>
<evidence type="ECO:0000256" key="9">
    <source>
        <dbReference type="ARBA" id="ARBA00022723"/>
    </source>
</evidence>
<dbReference type="PANTHER" id="PTHR19372">
    <property type="entry name" value="SULFITE REDUCTASE"/>
    <property type="match status" value="1"/>
</dbReference>
<dbReference type="GeneID" id="108918162"/>
<dbReference type="PRINTS" id="PR00407">
    <property type="entry name" value="EUMOPTERIN"/>
</dbReference>
<dbReference type="FunFam" id="2.60.40.650:FF:000002">
    <property type="entry name" value="sulfite oxidase"/>
    <property type="match status" value="1"/>
</dbReference>
<reference evidence="18 19" key="1">
    <citation type="submission" date="2019-04" db="EMBL/GenBank/DDBJ databases">
        <authorList>
            <consortium name="Wellcome Sanger Institute Data Sharing"/>
        </authorList>
    </citation>
    <scope>NUCLEOTIDE SEQUENCE [LARGE SCALE GENOMIC DNA]</scope>
</reference>
<dbReference type="SUPFAM" id="SSF56524">
    <property type="entry name" value="Oxidoreductase molybdopterin-binding domain"/>
    <property type="match status" value="1"/>
</dbReference>
<feature type="region of interest" description="Disordered" evidence="16">
    <location>
        <begin position="16"/>
        <end position="113"/>
    </location>
</feature>
<comment type="subcellular location">
    <subcellularLocation>
        <location evidence="3">Mitochondrion intermembrane space</location>
    </subcellularLocation>
</comment>
<dbReference type="InterPro" id="IPR014756">
    <property type="entry name" value="Ig_E-set"/>
</dbReference>
<dbReference type="OrthoDB" id="10051395at2759"/>
<dbReference type="InterPro" id="IPR008335">
    <property type="entry name" value="Mopterin_OxRdtase_euk"/>
</dbReference>
<dbReference type="PANTHER" id="PTHR19372:SF7">
    <property type="entry name" value="SULFITE OXIDASE, MITOCHONDRIAL"/>
    <property type="match status" value="1"/>
</dbReference>
<gene>
    <name evidence="18" type="primary">SUOX</name>
    <name evidence="18" type="synonym">suox</name>
</gene>
<evidence type="ECO:0000256" key="15">
    <source>
        <dbReference type="ARBA" id="ARBA00070338"/>
    </source>
</evidence>
<dbReference type="GO" id="GO:0008482">
    <property type="term" value="F:sulfite oxidase activity"/>
    <property type="evidence" value="ECO:0007669"/>
    <property type="project" value="UniProtKB-EC"/>
</dbReference>
<comment type="pathway">
    <text evidence="4">Sulfur metabolism.</text>
</comment>
<dbReference type="GO" id="GO:0030151">
    <property type="term" value="F:molybdenum ion binding"/>
    <property type="evidence" value="ECO:0007669"/>
    <property type="project" value="InterPro"/>
</dbReference>
<evidence type="ECO:0000256" key="5">
    <source>
        <dbReference type="ARBA" id="ARBA00004971"/>
    </source>
</evidence>
<dbReference type="GO" id="GO:0020037">
    <property type="term" value="F:heme binding"/>
    <property type="evidence" value="ECO:0007669"/>
    <property type="project" value="InterPro"/>
</dbReference>
<keyword evidence="8" id="KW-0349">Heme</keyword>
<dbReference type="Pfam" id="PF03404">
    <property type="entry name" value="Mo-co_dimer"/>
    <property type="match status" value="1"/>
</dbReference>
<evidence type="ECO:0000256" key="4">
    <source>
        <dbReference type="ARBA" id="ARBA00004678"/>
    </source>
</evidence>
<feature type="region of interest" description="Disordered" evidence="16">
    <location>
        <begin position="304"/>
        <end position="342"/>
    </location>
</feature>
<dbReference type="SUPFAM" id="SSF55856">
    <property type="entry name" value="Cytochrome b5-like heme/steroid binding domain"/>
    <property type="match status" value="1"/>
</dbReference>
<comment type="function">
    <text evidence="13">Catalyzes the oxidation of sulfite to sulfate, the terminal reaction in the oxidative degradation of sulfur-containing amino acids.</text>
</comment>
<dbReference type="CTD" id="6821"/>
<dbReference type="Pfam" id="PF00173">
    <property type="entry name" value="Cyt-b5"/>
    <property type="match status" value="1"/>
</dbReference>